<accession>A0A859QGI8</accession>
<dbReference type="PANTHER" id="PTHR47062">
    <property type="match status" value="1"/>
</dbReference>
<reference evidence="6 7" key="1">
    <citation type="submission" date="2019-06" db="EMBL/GenBank/DDBJ databases">
        <title>Complete genome sequence of Ensifer mexicanus ITTG R7 isolated from nodules of Acacia angustissima (Mill.) Kuntze.</title>
        <authorList>
            <person name="Rincon-Rosales R."/>
            <person name="Rogel M.A."/>
            <person name="Guerrero G."/>
            <person name="Rincon-Molina C.I."/>
            <person name="Lopez-Lopez A."/>
            <person name="Martinez-Romero E."/>
        </authorList>
    </citation>
    <scope>NUCLEOTIDE SEQUENCE [LARGE SCALE GENOMIC DNA]</scope>
    <source>
        <strain evidence="6 7">ITTG R7</strain>
        <plasmid evidence="7">pemeittgr7c</plasmid>
    </source>
</reference>
<dbReference type="EMBL" id="CP041241">
    <property type="protein sequence ID" value="QLL65763.1"/>
    <property type="molecule type" value="Genomic_DNA"/>
</dbReference>
<dbReference type="PANTHER" id="PTHR47062:SF1">
    <property type="entry name" value="SMALL HEAT SHOCK PROTEIN IBPA"/>
    <property type="match status" value="1"/>
</dbReference>
<dbReference type="PROSITE" id="PS01031">
    <property type="entry name" value="SHSP"/>
    <property type="match status" value="1"/>
</dbReference>
<protein>
    <submittedName>
        <fullName evidence="6">Hsp20 family protein</fullName>
    </submittedName>
</protein>
<evidence type="ECO:0000256" key="3">
    <source>
        <dbReference type="RuleBase" id="RU003616"/>
    </source>
</evidence>
<name>A0A859QGI8_9HYPH</name>
<evidence type="ECO:0000313" key="6">
    <source>
        <dbReference type="EMBL" id="QLL65763.1"/>
    </source>
</evidence>
<keyword evidence="1" id="KW-0346">Stress response</keyword>
<dbReference type="Pfam" id="PF00011">
    <property type="entry name" value="HSP20"/>
    <property type="match status" value="1"/>
</dbReference>
<dbReference type="SUPFAM" id="SSF49764">
    <property type="entry name" value="HSP20-like chaperones"/>
    <property type="match status" value="1"/>
</dbReference>
<keyword evidence="7" id="KW-1185">Reference proteome</keyword>
<dbReference type="KEGG" id="emx:FKV68_31280"/>
<evidence type="ECO:0000256" key="2">
    <source>
        <dbReference type="PROSITE-ProRule" id="PRU00285"/>
    </source>
</evidence>
<organism evidence="6 7">
    <name type="scientific">Sinorhizobium mexicanum</name>
    <dbReference type="NCBI Taxonomy" id="375549"/>
    <lineage>
        <taxon>Bacteria</taxon>
        <taxon>Pseudomonadati</taxon>
        <taxon>Pseudomonadota</taxon>
        <taxon>Alphaproteobacteria</taxon>
        <taxon>Hyphomicrobiales</taxon>
        <taxon>Rhizobiaceae</taxon>
        <taxon>Sinorhizobium/Ensifer group</taxon>
        <taxon>Sinorhizobium</taxon>
    </lineage>
</organism>
<feature type="compositionally biased region" description="Basic and acidic residues" evidence="4">
    <location>
        <begin position="154"/>
        <end position="167"/>
    </location>
</feature>
<evidence type="ECO:0000256" key="4">
    <source>
        <dbReference type="SAM" id="MobiDB-lite"/>
    </source>
</evidence>
<dbReference type="InterPro" id="IPR002068">
    <property type="entry name" value="A-crystallin/Hsp20_dom"/>
</dbReference>
<dbReference type="CDD" id="cd06470">
    <property type="entry name" value="ACD_IbpA-B_like"/>
    <property type="match status" value="1"/>
</dbReference>
<evidence type="ECO:0000259" key="5">
    <source>
        <dbReference type="PROSITE" id="PS01031"/>
    </source>
</evidence>
<dbReference type="AlphaFoldDB" id="A0A859QGI8"/>
<evidence type="ECO:0000313" key="7">
    <source>
        <dbReference type="Proteomes" id="UP000510721"/>
    </source>
</evidence>
<dbReference type="Gene3D" id="2.60.40.790">
    <property type="match status" value="1"/>
</dbReference>
<dbReference type="Proteomes" id="UP000510721">
    <property type="component" value="Plasmid pEmeITTGR7c"/>
</dbReference>
<dbReference type="InterPro" id="IPR037913">
    <property type="entry name" value="ACD_IbpA/B"/>
</dbReference>
<keyword evidence="6" id="KW-0614">Plasmid</keyword>
<dbReference type="InterPro" id="IPR008978">
    <property type="entry name" value="HSP20-like_chaperone"/>
</dbReference>
<gene>
    <name evidence="6" type="ORF">FKV68_31280</name>
</gene>
<comment type="similarity">
    <text evidence="2 3">Belongs to the small heat shock protein (HSP20) family.</text>
</comment>
<sequence length="167" mass="18739">MLLKEDMAMRTTLDFSPLSRSSVGFDHVFDLLDAASRLAPTDNWPPYDILRVGDNQYRIVMSVAGFAPEEITVTHEPHLLVVRGEKPGEDKAEYLYRGIAGRNFDRRFQLADHVTVTGANLANGLLAVDLVRELPEQMKPHRIEIHQADTLPPIEDRERAEGGKHAA</sequence>
<proteinExistence type="inferred from homology"/>
<feature type="region of interest" description="Disordered" evidence="4">
    <location>
        <begin position="148"/>
        <end position="167"/>
    </location>
</feature>
<evidence type="ECO:0000256" key="1">
    <source>
        <dbReference type="ARBA" id="ARBA00023016"/>
    </source>
</evidence>
<feature type="domain" description="SHSP" evidence="5">
    <location>
        <begin position="38"/>
        <end position="148"/>
    </location>
</feature>
<geneLocation type="plasmid" evidence="7">
    <name>pemeittgr7c</name>
</geneLocation>